<evidence type="ECO:0000313" key="1">
    <source>
        <dbReference type="EMBL" id="SMC20287.1"/>
    </source>
</evidence>
<dbReference type="STRING" id="1121001.SAMN02745857_00893"/>
<dbReference type="Proteomes" id="UP000192761">
    <property type="component" value="Unassembled WGS sequence"/>
</dbReference>
<name>A0A1W1X8Z3_9NEIS</name>
<dbReference type="OrthoDB" id="8774933at2"/>
<reference evidence="1 2" key="1">
    <citation type="submission" date="2017-04" db="EMBL/GenBank/DDBJ databases">
        <authorList>
            <person name="Afonso C.L."/>
            <person name="Miller P.J."/>
            <person name="Scott M.A."/>
            <person name="Spackman E."/>
            <person name="Goraichik I."/>
            <person name="Dimitrov K.M."/>
            <person name="Suarez D.L."/>
            <person name="Swayne D.E."/>
        </authorList>
    </citation>
    <scope>NUCLEOTIDE SEQUENCE [LARGE SCALE GENOMIC DNA]</scope>
    <source>
        <strain evidence="1 2">DSM 23236</strain>
    </source>
</reference>
<organism evidence="1 2">
    <name type="scientific">Andreprevotia lacus DSM 23236</name>
    <dbReference type="NCBI Taxonomy" id="1121001"/>
    <lineage>
        <taxon>Bacteria</taxon>
        <taxon>Pseudomonadati</taxon>
        <taxon>Pseudomonadota</taxon>
        <taxon>Betaproteobacteria</taxon>
        <taxon>Neisseriales</taxon>
        <taxon>Chitinibacteraceae</taxon>
        <taxon>Andreprevotia</taxon>
    </lineage>
</organism>
<sequence length="145" mass="16829">MSLLDDLTSQDPQRIRRASGAIRDLRDRPQLLALAAHIDAIRHSTADVELGGMLRPNRSHLDFALRKLALVAQSDACLCGCYPLDDLYSPNEEARDGHIEITAMEKVNGNWFEDYLCRCTHCGQRFRVEEQEYHYMWWRWLPQQA</sequence>
<proteinExistence type="predicted"/>
<dbReference type="RefSeq" id="WP_084089341.1">
    <property type="nucleotide sequence ID" value="NZ_FWXD01000004.1"/>
</dbReference>
<gene>
    <name evidence="1" type="ORF">SAMN02745857_00893</name>
</gene>
<keyword evidence="2" id="KW-1185">Reference proteome</keyword>
<dbReference type="AlphaFoldDB" id="A0A1W1X8Z3"/>
<accession>A0A1W1X8Z3</accession>
<evidence type="ECO:0000313" key="2">
    <source>
        <dbReference type="Proteomes" id="UP000192761"/>
    </source>
</evidence>
<dbReference type="EMBL" id="FWXD01000004">
    <property type="protein sequence ID" value="SMC20287.1"/>
    <property type="molecule type" value="Genomic_DNA"/>
</dbReference>
<protein>
    <submittedName>
        <fullName evidence="1">Uncharacterized protein</fullName>
    </submittedName>
</protein>